<evidence type="ECO:0000256" key="2">
    <source>
        <dbReference type="ARBA" id="ARBA00022679"/>
    </source>
</evidence>
<comment type="caution">
    <text evidence="5">The sequence shown here is derived from an EMBL/GenBank/DDBJ whole genome shotgun (WGS) entry which is preliminary data.</text>
</comment>
<keyword evidence="5" id="KW-0012">Acyltransferase</keyword>
<dbReference type="InterPro" id="IPR018201">
    <property type="entry name" value="Ketoacyl_synth_AS"/>
</dbReference>
<dbReference type="PANTHER" id="PTHR11712">
    <property type="entry name" value="POLYKETIDE SYNTHASE-RELATED"/>
    <property type="match status" value="1"/>
</dbReference>
<dbReference type="AlphaFoldDB" id="A0A932VQS0"/>
<dbReference type="FunFam" id="3.40.47.10:FF:000018">
    <property type="entry name" value="3-oxoacyl-[acyl-carrier-protein] synthase 2"/>
    <property type="match status" value="1"/>
</dbReference>
<evidence type="ECO:0000256" key="1">
    <source>
        <dbReference type="ARBA" id="ARBA00008467"/>
    </source>
</evidence>
<feature type="domain" description="Ketosynthase family 3 (KS3)" evidence="4">
    <location>
        <begin position="3"/>
        <end position="422"/>
    </location>
</feature>
<dbReference type="InterPro" id="IPR014030">
    <property type="entry name" value="Ketoacyl_synth_N"/>
</dbReference>
<dbReference type="GO" id="GO:0006633">
    <property type="term" value="P:fatty acid biosynthetic process"/>
    <property type="evidence" value="ECO:0007669"/>
    <property type="project" value="InterPro"/>
</dbReference>
<comment type="similarity">
    <text evidence="1 3">Belongs to the thiolase-like superfamily. Beta-ketoacyl-ACP synthases family.</text>
</comment>
<gene>
    <name evidence="5" type="ORF">HY221_00445</name>
</gene>
<evidence type="ECO:0000259" key="4">
    <source>
        <dbReference type="PROSITE" id="PS52004"/>
    </source>
</evidence>
<dbReference type="InterPro" id="IPR014031">
    <property type="entry name" value="Ketoacyl_synth_C"/>
</dbReference>
<dbReference type="PANTHER" id="PTHR11712:SF336">
    <property type="entry name" value="3-OXOACYL-[ACYL-CARRIER-PROTEIN] SYNTHASE, MITOCHONDRIAL"/>
    <property type="match status" value="1"/>
</dbReference>
<dbReference type="InterPro" id="IPR020841">
    <property type="entry name" value="PKS_Beta-ketoAc_synthase_dom"/>
</dbReference>
<dbReference type="InterPro" id="IPR016039">
    <property type="entry name" value="Thiolase-like"/>
</dbReference>
<name>A0A932VQS0_9BACT</name>
<protein>
    <submittedName>
        <fullName evidence="5">Beta-ketoacyl-ACP synthase II</fullName>
        <ecNumber evidence="5">2.3.1.179</ecNumber>
    </submittedName>
</protein>
<dbReference type="PROSITE" id="PS52004">
    <property type="entry name" value="KS3_2"/>
    <property type="match status" value="1"/>
</dbReference>
<dbReference type="EMBL" id="JACQCR010000008">
    <property type="protein sequence ID" value="MBI3630795.1"/>
    <property type="molecule type" value="Genomic_DNA"/>
</dbReference>
<sequence>MAYNRAYIVGMGVVSPLGISVPEMWDNLLAGVSGTRLNTFNTFSKVVENFDPATLGFDVVTAEVKGFDPADWMDRKTVRREDPVCWFALAAAKQAMADAGITITPSLQERAAVIVGSGIGGLTTLEREDRRLMQKGAKHVNAFLVPRMMPNAASAFIARHFGICGPCLSLASACATGADTIGEGFRLIKHGYADMVIAGGSEATITPLSLAGFRNMEAMAKRIDDPARRSRPFDCERDGFVMGEGAGVVVLVSADFAEAHHIKPLAEIAGYGRTQDAYHVTSPHPEGVHVARAVRLALAEGRVTPDEVVYINPHGTSTPMNDPIEARIIQSVFQERSGSIPVSSCKAMLGHMIGAAGTVETIVCAMTLMTGIAHRSVNLDTIDPECACLDHVLGEPRHIGPGAVVKIALGFGGANAALVLLPAA</sequence>
<dbReference type="CDD" id="cd00834">
    <property type="entry name" value="KAS_I_II"/>
    <property type="match status" value="1"/>
</dbReference>
<dbReference type="InterPro" id="IPR000794">
    <property type="entry name" value="Beta-ketoacyl_synthase"/>
</dbReference>
<reference evidence="5" key="1">
    <citation type="submission" date="2020-07" db="EMBL/GenBank/DDBJ databases">
        <title>Huge and variable diversity of episymbiotic CPR bacteria and DPANN archaea in groundwater ecosystems.</title>
        <authorList>
            <person name="He C.Y."/>
            <person name="Keren R."/>
            <person name="Whittaker M."/>
            <person name="Farag I.F."/>
            <person name="Doudna J."/>
            <person name="Cate J.H.D."/>
            <person name="Banfield J.F."/>
        </authorList>
    </citation>
    <scope>NUCLEOTIDE SEQUENCE</scope>
    <source>
        <strain evidence="5">NC_groundwater_973_Pr1_S-0.2um_54_13</strain>
    </source>
</reference>
<organism evidence="5 6">
    <name type="scientific">Candidatus Sungiibacteriota bacterium</name>
    <dbReference type="NCBI Taxonomy" id="2750080"/>
    <lineage>
        <taxon>Bacteria</taxon>
        <taxon>Candidatus Sungiibacteriota</taxon>
    </lineage>
</organism>
<dbReference type="SUPFAM" id="SSF53901">
    <property type="entry name" value="Thiolase-like"/>
    <property type="match status" value="2"/>
</dbReference>
<dbReference type="NCBIfam" id="NF005589">
    <property type="entry name" value="PRK07314.1"/>
    <property type="match status" value="1"/>
</dbReference>
<dbReference type="Pfam" id="PF02801">
    <property type="entry name" value="Ketoacyl-synt_C"/>
    <property type="match status" value="1"/>
</dbReference>
<evidence type="ECO:0000313" key="5">
    <source>
        <dbReference type="EMBL" id="MBI3630795.1"/>
    </source>
</evidence>
<dbReference type="PROSITE" id="PS00606">
    <property type="entry name" value="KS3_1"/>
    <property type="match status" value="1"/>
</dbReference>
<dbReference type="Gene3D" id="3.40.47.10">
    <property type="match status" value="1"/>
</dbReference>
<dbReference type="Pfam" id="PF00109">
    <property type="entry name" value="ketoacyl-synt"/>
    <property type="match status" value="1"/>
</dbReference>
<dbReference type="SMART" id="SM00825">
    <property type="entry name" value="PKS_KS"/>
    <property type="match status" value="1"/>
</dbReference>
<dbReference type="GO" id="GO:0004315">
    <property type="term" value="F:3-oxoacyl-[acyl-carrier-protein] synthase activity"/>
    <property type="evidence" value="ECO:0007669"/>
    <property type="project" value="UniProtKB-EC"/>
</dbReference>
<dbReference type="EC" id="2.3.1.179" evidence="5"/>
<evidence type="ECO:0000313" key="6">
    <source>
        <dbReference type="Proteomes" id="UP000753196"/>
    </source>
</evidence>
<evidence type="ECO:0000256" key="3">
    <source>
        <dbReference type="RuleBase" id="RU003694"/>
    </source>
</evidence>
<dbReference type="Proteomes" id="UP000753196">
    <property type="component" value="Unassembled WGS sequence"/>
</dbReference>
<keyword evidence="2 3" id="KW-0808">Transferase</keyword>
<proteinExistence type="inferred from homology"/>
<accession>A0A932VQS0</accession>